<accession>A0A4V1P4M2</accession>
<feature type="transmembrane region" description="Helical" evidence="1">
    <location>
        <begin position="204"/>
        <end position="225"/>
    </location>
</feature>
<dbReference type="Pfam" id="PF10129">
    <property type="entry name" value="OpgC_C"/>
    <property type="match status" value="1"/>
</dbReference>
<keyword evidence="1" id="KW-0472">Membrane</keyword>
<proteinExistence type="predicted"/>
<evidence type="ECO:0000313" key="3">
    <source>
        <dbReference type="Proteomes" id="UP000290819"/>
    </source>
</evidence>
<dbReference type="OrthoDB" id="9775975at2"/>
<dbReference type="Proteomes" id="UP000290819">
    <property type="component" value="Unassembled WGS sequence"/>
</dbReference>
<dbReference type="EMBL" id="MZXW01000038">
    <property type="protein sequence ID" value="RXT40197.1"/>
    <property type="molecule type" value="Genomic_DNA"/>
</dbReference>
<evidence type="ECO:0000256" key="1">
    <source>
        <dbReference type="SAM" id="Phobius"/>
    </source>
</evidence>
<evidence type="ECO:0008006" key="4">
    <source>
        <dbReference type="Google" id="ProtNLM"/>
    </source>
</evidence>
<feature type="transmembrane region" description="Helical" evidence="1">
    <location>
        <begin position="148"/>
        <end position="167"/>
    </location>
</feature>
<keyword evidence="1" id="KW-0812">Transmembrane</keyword>
<feature type="transmembrane region" description="Helical" evidence="1">
    <location>
        <begin position="90"/>
        <end position="110"/>
    </location>
</feature>
<dbReference type="InterPro" id="IPR014550">
    <property type="entry name" value="UCP028704_OpgC"/>
</dbReference>
<feature type="transmembrane region" description="Helical" evidence="1">
    <location>
        <begin position="53"/>
        <end position="70"/>
    </location>
</feature>
<protein>
    <recommendedName>
        <fullName evidence="4">OpgC domain-containing protein</fullName>
    </recommendedName>
</protein>
<organism evidence="2 3">
    <name type="scientific">Bradyrhizobium betae</name>
    <dbReference type="NCBI Taxonomy" id="244734"/>
    <lineage>
        <taxon>Bacteria</taxon>
        <taxon>Pseudomonadati</taxon>
        <taxon>Pseudomonadota</taxon>
        <taxon>Alphaproteobacteria</taxon>
        <taxon>Hyphomicrobiales</taxon>
        <taxon>Nitrobacteraceae</taxon>
        <taxon>Bradyrhizobium</taxon>
    </lineage>
</organism>
<feature type="transmembrane region" description="Helical" evidence="1">
    <location>
        <begin position="232"/>
        <end position="253"/>
    </location>
</feature>
<dbReference type="PANTHER" id="PTHR38592">
    <property type="entry name" value="BLL4819 PROTEIN"/>
    <property type="match status" value="1"/>
</dbReference>
<gene>
    <name evidence="2" type="ORF">B5V03_28275</name>
</gene>
<dbReference type="PANTHER" id="PTHR38592:SF3">
    <property type="entry name" value="BLL4819 PROTEIN"/>
    <property type="match status" value="1"/>
</dbReference>
<feature type="transmembrane region" description="Helical" evidence="1">
    <location>
        <begin position="312"/>
        <end position="331"/>
    </location>
</feature>
<sequence>MSGSTANASCGRDLRLDLFRGLANWAIFLDHTPHEILSWLTVRNYGFSDAADLFVFISGYTAALVFLRILREKGYVAAAAKVSKRVFQLYAAHLTVLLVYAGAIVWVSYISGDPDDVNQFNVAVFADAPFSALAHALLLTYKPVNLDVLPLYIALLGAFIPGMWLLARKPSLTLALSMCLYLASRHFGWNLPCVHAGVWFFNPFTWQLLFFLGAWVGFGAAIPIGPILRSDVVFWIAVGVLGLTLAIALQAQFGVLPAWIPNPFDPAHKTNLAPSRIIHFVALAIVANNLLRPDSPALRWRALAPMIACGKRSLPVFCFGVVLSFCAHALIELGSNALWVQLTAGLAGLALMTTVAYAMAGRLKPPPMRIGRTA</sequence>
<feature type="transmembrane region" description="Helical" evidence="1">
    <location>
        <begin position="273"/>
        <end position="291"/>
    </location>
</feature>
<evidence type="ECO:0000313" key="2">
    <source>
        <dbReference type="EMBL" id="RXT40197.1"/>
    </source>
</evidence>
<feature type="transmembrane region" description="Helical" evidence="1">
    <location>
        <begin position="337"/>
        <end position="360"/>
    </location>
</feature>
<feature type="transmembrane region" description="Helical" evidence="1">
    <location>
        <begin position="122"/>
        <end position="141"/>
    </location>
</feature>
<dbReference type="AlphaFoldDB" id="A0A4V1P4M2"/>
<keyword evidence="1" id="KW-1133">Transmembrane helix</keyword>
<dbReference type="PIRSF" id="PIRSF028704">
    <property type="entry name" value="UPC028704"/>
    <property type="match status" value="1"/>
</dbReference>
<reference evidence="2 3" key="1">
    <citation type="submission" date="2017-03" db="EMBL/GenBank/DDBJ databases">
        <authorList>
            <person name="Safronova V.I."/>
            <person name="Sazanova A.L."/>
            <person name="Chirak E.R."/>
        </authorList>
    </citation>
    <scope>NUCLEOTIDE SEQUENCE [LARGE SCALE GENOMIC DNA]</scope>
    <source>
        <strain evidence="2 3">Opo-243</strain>
    </source>
</reference>
<dbReference type="RefSeq" id="WP_129273713.1">
    <property type="nucleotide sequence ID" value="NZ_MZXW01000038.1"/>
</dbReference>
<comment type="caution">
    <text evidence="2">The sequence shown here is derived from an EMBL/GenBank/DDBJ whole genome shotgun (WGS) entry which is preliminary data.</text>
</comment>
<keyword evidence="3" id="KW-1185">Reference proteome</keyword>
<name>A0A4V1P4M2_9BRAD</name>